<evidence type="ECO:0000313" key="1">
    <source>
        <dbReference type="EMBL" id="KKM23571.1"/>
    </source>
</evidence>
<gene>
    <name evidence="1" type="ORF">LCGC14_1613840</name>
</gene>
<accession>A0A0F9I7I1</accession>
<comment type="caution">
    <text evidence="1">The sequence shown here is derived from an EMBL/GenBank/DDBJ whole genome shotgun (WGS) entry which is preliminary data.</text>
</comment>
<reference evidence="1" key="1">
    <citation type="journal article" date="2015" name="Nature">
        <title>Complex archaea that bridge the gap between prokaryotes and eukaryotes.</title>
        <authorList>
            <person name="Spang A."/>
            <person name="Saw J.H."/>
            <person name="Jorgensen S.L."/>
            <person name="Zaremba-Niedzwiedzka K."/>
            <person name="Martijn J."/>
            <person name="Lind A.E."/>
            <person name="van Eijk R."/>
            <person name="Schleper C."/>
            <person name="Guy L."/>
            <person name="Ettema T.J."/>
        </authorList>
    </citation>
    <scope>NUCLEOTIDE SEQUENCE</scope>
</reference>
<organism evidence="1">
    <name type="scientific">marine sediment metagenome</name>
    <dbReference type="NCBI Taxonomy" id="412755"/>
    <lineage>
        <taxon>unclassified sequences</taxon>
        <taxon>metagenomes</taxon>
        <taxon>ecological metagenomes</taxon>
    </lineage>
</organism>
<protein>
    <submittedName>
        <fullName evidence="1">Uncharacterized protein</fullName>
    </submittedName>
</protein>
<dbReference type="AlphaFoldDB" id="A0A0F9I7I1"/>
<dbReference type="EMBL" id="LAZR01013098">
    <property type="protein sequence ID" value="KKM23571.1"/>
    <property type="molecule type" value="Genomic_DNA"/>
</dbReference>
<name>A0A0F9I7I1_9ZZZZ</name>
<sequence length="47" mass="5929">MRTENVWLNVREIFDRKGIPYHKHDVAQMRYLCKTFVEYMLEVQRRK</sequence>
<proteinExistence type="predicted"/>